<accession>A0A2T1C374</accession>
<dbReference type="Proteomes" id="UP000238762">
    <property type="component" value="Unassembled WGS sequence"/>
</dbReference>
<organism evidence="1 2">
    <name type="scientific">Merismopedia glauca CCAP 1448/3</name>
    <dbReference type="NCBI Taxonomy" id="1296344"/>
    <lineage>
        <taxon>Bacteria</taxon>
        <taxon>Bacillati</taxon>
        <taxon>Cyanobacteriota</taxon>
        <taxon>Cyanophyceae</taxon>
        <taxon>Synechococcales</taxon>
        <taxon>Merismopediaceae</taxon>
        <taxon>Merismopedia</taxon>
    </lineage>
</organism>
<protein>
    <submittedName>
        <fullName evidence="1">Uncharacterized protein</fullName>
    </submittedName>
</protein>
<keyword evidence="2" id="KW-1185">Reference proteome</keyword>
<reference evidence="1 2" key="1">
    <citation type="submission" date="2018-02" db="EMBL/GenBank/DDBJ databases">
        <authorList>
            <person name="Cohen D.B."/>
            <person name="Kent A.D."/>
        </authorList>
    </citation>
    <scope>NUCLEOTIDE SEQUENCE [LARGE SCALE GENOMIC DNA]</scope>
    <source>
        <strain evidence="1 2">CCAP 1448/3</strain>
    </source>
</reference>
<dbReference type="RefSeq" id="WP_106288856.1">
    <property type="nucleotide sequence ID" value="NZ_CAWNTC010000044.1"/>
</dbReference>
<gene>
    <name evidence="1" type="ORF">C7B64_11820</name>
</gene>
<proteinExistence type="predicted"/>
<comment type="caution">
    <text evidence="1">The sequence shown here is derived from an EMBL/GenBank/DDBJ whole genome shotgun (WGS) entry which is preliminary data.</text>
</comment>
<name>A0A2T1C374_9CYAN</name>
<evidence type="ECO:0000313" key="1">
    <source>
        <dbReference type="EMBL" id="PSB02712.1"/>
    </source>
</evidence>
<dbReference type="EMBL" id="PVWJ01000051">
    <property type="protein sequence ID" value="PSB02712.1"/>
    <property type="molecule type" value="Genomic_DNA"/>
</dbReference>
<reference evidence="1 2" key="2">
    <citation type="submission" date="2018-03" db="EMBL/GenBank/DDBJ databases">
        <title>The ancient ancestry and fast evolution of plastids.</title>
        <authorList>
            <person name="Moore K.R."/>
            <person name="Magnabosco C."/>
            <person name="Momper L."/>
            <person name="Gold D.A."/>
            <person name="Bosak T."/>
            <person name="Fournier G.P."/>
        </authorList>
    </citation>
    <scope>NUCLEOTIDE SEQUENCE [LARGE SCALE GENOMIC DNA]</scope>
    <source>
        <strain evidence="1 2">CCAP 1448/3</strain>
    </source>
</reference>
<evidence type="ECO:0000313" key="2">
    <source>
        <dbReference type="Proteomes" id="UP000238762"/>
    </source>
</evidence>
<dbReference type="OrthoDB" id="581484at2"/>
<sequence length="265" mass="31241">MNPAIALNLSEKNLDFSVDFHRKVLEKYQDISSFVSELNLLIEDLGKHRDIYNINRYPNPIDKGIHILSHDNLKFSLLPEERLVFKCSEGRLYGDNLRQQFARSLNLSAQFQTNLSLKEQSLLQICPTHFYLRDRHSSASFKEVLVMKRLTHYIDFSEAELGFDAEFCQVFQIPSLAEISQKPQFQIHLQIDRDRQRQLLKIQTAYLFKRLKQRRLTIWSLNQKNILVNQDPRSDLSKYVPIDPTADWILPITPIYNAANYWLCR</sequence>
<dbReference type="AlphaFoldDB" id="A0A2T1C374"/>